<keyword evidence="2" id="KW-1185">Reference proteome</keyword>
<dbReference type="AlphaFoldDB" id="A0A8X8ZT86"/>
<organism evidence="1">
    <name type="scientific">Salvia splendens</name>
    <name type="common">Scarlet sage</name>
    <dbReference type="NCBI Taxonomy" id="180675"/>
    <lineage>
        <taxon>Eukaryota</taxon>
        <taxon>Viridiplantae</taxon>
        <taxon>Streptophyta</taxon>
        <taxon>Embryophyta</taxon>
        <taxon>Tracheophyta</taxon>
        <taxon>Spermatophyta</taxon>
        <taxon>Magnoliopsida</taxon>
        <taxon>eudicotyledons</taxon>
        <taxon>Gunneridae</taxon>
        <taxon>Pentapetalae</taxon>
        <taxon>asterids</taxon>
        <taxon>lamiids</taxon>
        <taxon>Lamiales</taxon>
        <taxon>Lamiaceae</taxon>
        <taxon>Nepetoideae</taxon>
        <taxon>Mentheae</taxon>
        <taxon>Salviinae</taxon>
        <taxon>Salvia</taxon>
        <taxon>Salvia subgen. Calosphace</taxon>
        <taxon>core Calosphace</taxon>
    </lineage>
</organism>
<reference evidence="1" key="1">
    <citation type="submission" date="2018-01" db="EMBL/GenBank/DDBJ databases">
        <authorList>
            <person name="Mao J.F."/>
        </authorList>
    </citation>
    <scope>NUCLEOTIDE SEQUENCE</scope>
    <source>
        <strain evidence="1">Huo1</strain>
        <tissue evidence="1">Leaf</tissue>
    </source>
</reference>
<name>A0A8X8ZT86_SALSN</name>
<dbReference type="EMBL" id="PNBA02000008">
    <property type="protein sequence ID" value="KAG6416068.1"/>
    <property type="molecule type" value="Genomic_DNA"/>
</dbReference>
<evidence type="ECO:0000313" key="1">
    <source>
        <dbReference type="EMBL" id="KAG6416068.1"/>
    </source>
</evidence>
<reference evidence="1" key="2">
    <citation type="submission" date="2020-08" db="EMBL/GenBank/DDBJ databases">
        <title>Plant Genome Project.</title>
        <authorList>
            <person name="Zhang R.-G."/>
        </authorList>
    </citation>
    <scope>NUCLEOTIDE SEQUENCE</scope>
    <source>
        <strain evidence="1">Huo1</strain>
        <tissue evidence="1">Leaf</tissue>
    </source>
</reference>
<proteinExistence type="predicted"/>
<sequence>MVTSFLISSSLQTPVWYKKTGSISGCREEGTEKTVTTYRKVKPQAVNKCNKDYARAVAIENVVVLATKMEQREWDLVMMKQFVNLQSPRRQCCDIDGNLGHRTMRIRIRRCRHSETITI</sequence>
<accession>A0A8X8ZT86</accession>
<protein>
    <submittedName>
        <fullName evidence="1">Uncharacterized protein</fullName>
    </submittedName>
</protein>
<dbReference type="Proteomes" id="UP000298416">
    <property type="component" value="Unassembled WGS sequence"/>
</dbReference>
<comment type="caution">
    <text evidence="1">The sequence shown here is derived from an EMBL/GenBank/DDBJ whole genome shotgun (WGS) entry which is preliminary data.</text>
</comment>
<evidence type="ECO:0000313" key="2">
    <source>
        <dbReference type="Proteomes" id="UP000298416"/>
    </source>
</evidence>
<gene>
    <name evidence="1" type="ORF">SASPL_123491</name>
</gene>